<reference evidence="3 4" key="1">
    <citation type="submission" date="2021-02" db="EMBL/GenBank/DDBJ databases">
        <title>FDA dAtabase for Regulatory Grade micrObial Sequences (FDA-ARGOS): Supporting development and validation of Infectious Disease Dx tests.</title>
        <authorList>
            <person name="Carlson P."/>
            <person name="Fischbach M."/>
            <person name="Hastie J."/>
            <person name="Bilen M."/>
            <person name="Cheng A."/>
            <person name="Tallon L."/>
            <person name="Sadzewicz L."/>
            <person name="Zhao X."/>
            <person name="Boylan J."/>
            <person name="Ott S."/>
            <person name="Bowen H."/>
            <person name="Vavikolanu K."/>
            <person name="Mehta A."/>
            <person name="Aluvathingal J."/>
            <person name="Nadendla S."/>
            <person name="Yan Y."/>
            <person name="Sichtig H."/>
        </authorList>
    </citation>
    <scope>NUCLEOTIDE SEQUENCE [LARGE SCALE GENOMIC DNA]</scope>
    <source>
        <strain evidence="3 4">FDAARGOS_1229</strain>
    </source>
</reference>
<dbReference type="RefSeq" id="WP_027200193.1">
    <property type="nucleotide sequence ID" value="NZ_CP069450.1"/>
</dbReference>
<keyword evidence="2" id="KW-0732">Signal</keyword>
<keyword evidence="1" id="KW-0175">Coiled coil</keyword>
<proteinExistence type="predicted"/>
<evidence type="ECO:0000313" key="3">
    <source>
        <dbReference type="EMBL" id="QRO48571.1"/>
    </source>
</evidence>
<evidence type="ECO:0000313" key="4">
    <source>
        <dbReference type="Proteomes" id="UP000654720"/>
    </source>
</evidence>
<gene>
    <name evidence="3" type="ORF">I6J59_11435</name>
</gene>
<dbReference type="Proteomes" id="UP000654720">
    <property type="component" value="Chromosome"/>
</dbReference>
<dbReference type="GeneID" id="93098840"/>
<protein>
    <submittedName>
        <fullName evidence="3">Uncharacterized protein</fullName>
    </submittedName>
</protein>
<dbReference type="EMBL" id="CP069450">
    <property type="protein sequence ID" value="QRO48571.1"/>
    <property type="molecule type" value="Genomic_DNA"/>
</dbReference>
<evidence type="ECO:0000256" key="1">
    <source>
        <dbReference type="SAM" id="Coils"/>
    </source>
</evidence>
<feature type="signal peptide" evidence="2">
    <location>
        <begin position="1"/>
        <end position="21"/>
    </location>
</feature>
<keyword evidence="4" id="KW-1185">Reference proteome</keyword>
<evidence type="ECO:0000256" key="2">
    <source>
        <dbReference type="SAM" id="SignalP"/>
    </source>
</evidence>
<feature type="coiled-coil region" evidence="1">
    <location>
        <begin position="538"/>
        <end position="601"/>
    </location>
</feature>
<name>A0ABX7H0Q4_9BACT</name>
<sequence length="841" mass="96544">MKHLKLIIFVFIIAFSRQAYAQYYSVNFDVKTVAAMVAAYGTGTVAEAYYDEQVQDILKHYKASELAAAGIFASKFLERKALTDLGLWSSSTENYYYRRIYHLVAYKIIPKIWIVAKEMLYSPQTAIHWLSYIMKVCDDTKSLCMQFESIVTNSTLSFSDIAFLEVNEEISSILELSKIGDVDWQRLLDDMAKIPDNFTKENLEADLDYLYSMGASLATAGITNIGDALLQQNSFHELMNGKVSRIIDIYEHYSDLFGQLEDNAGQTILRITGGPDNVAALFNFSDYNLTSWISDYLDETSGNYYTQRWYIARRDRGSITLCDYYPPTDDNSILKGGEWVRFETSDAGFYPSASQKEQVLANSERYAGWSRNRVQQLNNQNDGYHYSINYLMSSYIIRRGNKQTKKAYAYEIHVTKNWDNEEVVYESIFDSYSMDLNTFKAQLNAQLSEFNDNEDGYVYYIASDNKNYYQASSEEKLKGCETVTISVTCSDGATLGQGTTQYKCRRCGSSLNAHSKECAMKTTLSDEDLDLSELDAMQKEADNMVNTLQSQISALEKENESLIKQIAEASVEDAIPLHQRYNENKTEIERLKSELSIWKQKQKDIAQAQEEAQNDNNVQTDDYYRIPAIMQDCETAYNITWQNPGSWSGYTFIRKGTIPNINGIVTFKATLKIARKPKYFLGIKIYRAIMQISWELTTEYSDTHIAEVMTLDPNMSDAEKTKQVNDRIAEIAKEYPNCKITTEYARTAPVENTNTNDVYHLLWSSDRLEIAREVDSRLTKIYADLVSLEKMMHYKRSIIDVLKEVLPSINDEQGRRLSLVEECHDRWMQNARNGKIKEVEP</sequence>
<feature type="chain" id="PRO_5046758994" evidence="2">
    <location>
        <begin position="22"/>
        <end position="841"/>
    </location>
</feature>
<accession>A0ABX7H0Q4</accession>
<organism evidence="3 4">
    <name type="scientific">Butyricimonas virosa</name>
    <dbReference type="NCBI Taxonomy" id="544645"/>
    <lineage>
        <taxon>Bacteria</taxon>
        <taxon>Pseudomonadati</taxon>
        <taxon>Bacteroidota</taxon>
        <taxon>Bacteroidia</taxon>
        <taxon>Bacteroidales</taxon>
        <taxon>Odoribacteraceae</taxon>
        <taxon>Butyricimonas</taxon>
    </lineage>
</organism>